<protein>
    <recommendedName>
        <fullName evidence="6">ATP-dependent Clp protease proteolytic subunit</fullName>
    </recommendedName>
</protein>
<dbReference type="PANTHER" id="PTHR10381">
    <property type="entry name" value="ATP-DEPENDENT CLP PROTEASE PROTEOLYTIC SUBUNIT"/>
    <property type="match status" value="1"/>
</dbReference>
<dbReference type="Gene3D" id="3.90.226.10">
    <property type="entry name" value="2-enoyl-CoA Hydratase, Chain A, domain 1"/>
    <property type="match status" value="1"/>
</dbReference>
<sequence length="360" mass="37921">MNIVMPGKAAAFAATQREKADKLRAQHGIAPQPWYRITNAASQDEAEVMLYDEVGGWYGATADQFIADLRGVTAPNLRVRVNSPGGSVFEGIAIANALRSHPANVTIQVDGIAASIASVIAMAGDRIEMAPNTMLMIHDASGVCLGNASDMEEMAELLDLISDNIADAYAARAGGTRDEWRARMRAETWYLPEDAVENGLADEAISAPKAAEPVEPDEDEEQPDMARAFDLAAYGYTGPKPEQPTEEPVTLTFNIGAAVGEQLLAALRAEVNGRTSEPEPAAIGEPVEPEPATEPELSEPVATADPADPADVEDPTVEPEPVDEWAAAVASLIRPSPDPWAASVAHLTTTASSSAATEAA</sequence>
<feature type="compositionally biased region" description="Acidic residues" evidence="7">
    <location>
        <begin position="308"/>
        <end position="323"/>
    </location>
</feature>
<reference evidence="8 9" key="1">
    <citation type="journal article" date="2010" name="ChemBioChem">
        <title>Cloning and characterization of the biosynthetic gene cluster of 16-membered macrolide antibiotic FD-891: involvement of a dual functional cytochrome P450 monooxygenase catalyzing epoxidation and hydroxylation.</title>
        <authorList>
            <person name="Kudo F."/>
            <person name="Motegi A."/>
            <person name="Mizoue K."/>
            <person name="Eguchi T."/>
        </authorList>
    </citation>
    <scope>NUCLEOTIDE SEQUENCE [LARGE SCALE GENOMIC DNA]</scope>
    <source>
        <strain evidence="8 9">A-8890</strain>
    </source>
</reference>
<accession>A0ABN5VT66</accession>
<evidence type="ECO:0000256" key="2">
    <source>
        <dbReference type="ARBA" id="ARBA00022490"/>
    </source>
</evidence>
<name>A0ABN5VT66_9ACTN</name>
<feature type="region of interest" description="Disordered" evidence="7">
    <location>
        <begin position="273"/>
        <end position="324"/>
    </location>
</feature>
<evidence type="ECO:0000313" key="8">
    <source>
        <dbReference type="EMBL" id="BBC35281.1"/>
    </source>
</evidence>
<dbReference type="NCBIfam" id="NF045542">
    <property type="entry name" value="Clp_rel_HeadMat"/>
    <property type="match status" value="1"/>
</dbReference>
<dbReference type="EMBL" id="AP018448">
    <property type="protein sequence ID" value="BBC35281.1"/>
    <property type="molecule type" value="Genomic_DNA"/>
</dbReference>
<dbReference type="RefSeq" id="WP_286255492.1">
    <property type="nucleotide sequence ID" value="NZ_AP018448.1"/>
</dbReference>
<dbReference type="Proteomes" id="UP001321542">
    <property type="component" value="Chromosome"/>
</dbReference>
<proteinExistence type="inferred from homology"/>
<keyword evidence="9" id="KW-1185">Reference proteome</keyword>
<dbReference type="InterPro" id="IPR029045">
    <property type="entry name" value="ClpP/crotonase-like_dom_sf"/>
</dbReference>
<dbReference type="Pfam" id="PF00574">
    <property type="entry name" value="CLP_protease"/>
    <property type="match status" value="1"/>
</dbReference>
<evidence type="ECO:0000313" key="9">
    <source>
        <dbReference type="Proteomes" id="UP001321542"/>
    </source>
</evidence>
<keyword evidence="2" id="KW-0963">Cytoplasm</keyword>
<evidence type="ECO:0000256" key="3">
    <source>
        <dbReference type="ARBA" id="ARBA00022670"/>
    </source>
</evidence>
<dbReference type="PRINTS" id="PR00127">
    <property type="entry name" value="CLPPROTEASEP"/>
</dbReference>
<dbReference type="InterPro" id="IPR023562">
    <property type="entry name" value="ClpP/TepA"/>
</dbReference>
<keyword evidence="5" id="KW-0720">Serine protease</keyword>
<dbReference type="InterPro" id="IPR001907">
    <property type="entry name" value="ClpP"/>
</dbReference>
<organism evidence="8 9">
    <name type="scientific">Streptomyces graminofaciens</name>
    <dbReference type="NCBI Taxonomy" id="68212"/>
    <lineage>
        <taxon>Bacteria</taxon>
        <taxon>Bacillati</taxon>
        <taxon>Actinomycetota</taxon>
        <taxon>Actinomycetes</taxon>
        <taxon>Kitasatosporales</taxon>
        <taxon>Streptomycetaceae</taxon>
        <taxon>Streptomyces</taxon>
    </lineage>
</organism>
<evidence type="ECO:0000256" key="6">
    <source>
        <dbReference type="RuleBase" id="RU003567"/>
    </source>
</evidence>
<evidence type="ECO:0000256" key="5">
    <source>
        <dbReference type="ARBA" id="ARBA00022825"/>
    </source>
</evidence>
<dbReference type="CDD" id="cd07016">
    <property type="entry name" value="S14_ClpP_1"/>
    <property type="match status" value="1"/>
</dbReference>
<evidence type="ECO:0000256" key="7">
    <source>
        <dbReference type="SAM" id="MobiDB-lite"/>
    </source>
</evidence>
<keyword evidence="4" id="KW-0378">Hydrolase</keyword>
<reference evidence="8 9" key="2">
    <citation type="journal article" date="2023" name="ChemBioChem">
        <title>Acyltransferase Domain Exchange between Two Independent Type I Polyketide Synthases in the Same Producer Strain of Macrolide Antibiotics.</title>
        <authorList>
            <person name="Kudo F."/>
            <person name="Kishikawa K."/>
            <person name="Tsuboi K."/>
            <person name="Kido T."/>
            <person name="Usui T."/>
            <person name="Hashimoto J."/>
            <person name="Shin-Ya K."/>
            <person name="Miyanaga A."/>
            <person name="Eguchi T."/>
        </authorList>
    </citation>
    <scope>NUCLEOTIDE SEQUENCE [LARGE SCALE GENOMIC DNA]</scope>
    <source>
        <strain evidence="8 9">A-8890</strain>
    </source>
</reference>
<gene>
    <name evidence="8" type="ORF">SGFS_065750</name>
</gene>
<comment type="similarity">
    <text evidence="1 6">Belongs to the peptidase S14 family.</text>
</comment>
<dbReference type="PANTHER" id="PTHR10381:SF70">
    <property type="entry name" value="ATP-DEPENDENT CLP PROTEASE PROTEOLYTIC SUBUNIT"/>
    <property type="match status" value="1"/>
</dbReference>
<evidence type="ECO:0000256" key="4">
    <source>
        <dbReference type="ARBA" id="ARBA00022801"/>
    </source>
</evidence>
<dbReference type="SUPFAM" id="SSF52096">
    <property type="entry name" value="ClpP/crotonase"/>
    <property type="match status" value="1"/>
</dbReference>
<evidence type="ECO:0000256" key="1">
    <source>
        <dbReference type="ARBA" id="ARBA00007039"/>
    </source>
</evidence>
<feature type="compositionally biased region" description="Acidic residues" evidence="7">
    <location>
        <begin position="287"/>
        <end position="297"/>
    </location>
</feature>
<keyword evidence="3" id="KW-0645">Protease</keyword>